<evidence type="ECO:0008006" key="6">
    <source>
        <dbReference type="Google" id="ProtNLM"/>
    </source>
</evidence>
<feature type="compositionally biased region" description="Basic and acidic residues" evidence="2">
    <location>
        <begin position="939"/>
        <end position="972"/>
    </location>
</feature>
<evidence type="ECO:0000313" key="5">
    <source>
        <dbReference type="Proteomes" id="UP001268651"/>
    </source>
</evidence>
<dbReference type="Proteomes" id="UP001268651">
    <property type="component" value="Unassembled WGS sequence"/>
</dbReference>
<feature type="region of interest" description="Disordered" evidence="2">
    <location>
        <begin position="939"/>
        <end position="983"/>
    </location>
</feature>
<keyword evidence="3" id="KW-0812">Transmembrane</keyword>
<evidence type="ECO:0000313" key="4">
    <source>
        <dbReference type="EMBL" id="MDU8884682.1"/>
    </source>
</evidence>
<feature type="coiled-coil region" evidence="1">
    <location>
        <begin position="490"/>
        <end position="517"/>
    </location>
</feature>
<feature type="compositionally biased region" description="Polar residues" evidence="2">
    <location>
        <begin position="1068"/>
        <end position="1078"/>
    </location>
</feature>
<dbReference type="EMBL" id="JAWHTF010000001">
    <property type="protein sequence ID" value="MDU8884682.1"/>
    <property type="molecule type" value="Genomic_DNA"/>
</dbReference>
<keyword evidence="1" id="KW-0175">Coiled coil</keyword>
<sequence length="1120" mass="131700">MSSFNNILNKLENFIRRFYINELIKGSIMFFVVGFLYLLTTLLIEYFLWLNTSGRTLLFWLFIIVEIGLLFKFILVPVLKLFRLKKGIDYEYASKIIGNHFPEVNDKLLNLLQLNKDRNQSELLIASIEQKSLQLKPIPFRLAIDFKNSLKYLKYTTIPIIILLVSFVLVDKNWFSDSYKRVVHYQTAYEPPAPFQFYVLNENLTTNENVNFKLVVKTLGDIVPEAPQIVFNGESYYLQQNSTNEFEYLFSQPKENVSFKLFANNVTSKEYELEVNSVPALLNFEMNLDYPLHTHKKDEIIKNTGRAIIPEGTKVSWQLRTKAASKVNLYCEDTLQFQFDAANAFSASKSLYRNFSYSINLSNDKLKDYESLAFNIDVIKDEYPELKLKSEIDSLDHQTLYFYGQVSDDYGLRKLNLVYYPIEDEAQKQIEEIPLNGSNLDDFISVFPDNHNLVEGISYNLYFQLFDNDVINNFKSVKSKIFTFRKLTKEEETQNKLQEQSQTINELSKSLKKIDEQDKRLEDFSKTQKEKQELNFNDKKRLEDFIKRQKQQDEMMKNFNKRLKDNLEDFQKENEEEDTFKEDLKNRLNENEEQLKQDEQLLKELKELQEKINKEQLTEKLEQLAKQNKNKKRSLEQLLELTKRYYIGKKLEKLQEELESQAKEQEKLSNEREEDNTKDKQDELNRKFEDFQQEMEELKKENQELKKPLDINESERDEKQVEEMQQNASEELQKKEESSDSDEKQKTQNKAKQNQKRASEKMKQMAQKMAQAMQAASGEQLNEDTEMLRQILDNLVLFSFEQETLMNRFKTIEINHSKYPSYLRKQSNLREHFEHIDDSLFALSLRQPKLSETVNKEIIEAFYNIDKSLEELAENRLYSGVASQQYTITAANNLADFLSNVLDNLQQQLNPAPGQGGDGDMQLPDIIMSQEQLNKKMEEGIKDGEDNPKKDGDTNEGEEGKEKKEGDREGNKLGEGQNNSEQLNGQLYEIYQSQQKIRQELEERIAKDGLKGQAGNLLKKMEDIELELLNKGFTNQTLERMIKLHHQLLKLDKATFQQGQDNKRESQTNKNIFNENPNSKIPTAKEYFNTTEILNRYALPLQPNYKEKVKEYFNKENDSI</sequence>
<gene>
    <name evidence="4" type="ORF">RXV94_00820</name>
</gene>
<feature type="transmembrane region" description="Helical" evidence="3">
    <location>
        <begin position="57"/>
        <end position="79"/>
    </location>
</feature>
<protein>
    <recommendedName>
        <fullName evidence="6">DUF4175 family protein</fullName>
    </recommendedName>
</protein>
<feature type="transmembrane region" description="Helical" evidence="3">
    <location>
        <begin position="26"/>
        <end position="51"/>
    </location>
</feature>
<accession>A0ABU3U2W9</accession>
<feature type="compositionally biased region" description="Basic and acidic residues" evidence="2">
    <location>
        <begin position="697"/>
        <end position="722"/>
    </location>
</feature>
<keyword evidence="3" id="KW-1133">Transmembrane helix</keyword>
<feature type="region of interest" description="Disordered" evidence="2">
    <location>
        <begin position="1056"/>
        <end position="1078"/>
    </location>
</feature>
<proteinExistence type="predicted"/>
<dbReference type="RefSeq" id="WP_316660434.1">
    <property type="nucleotide sequence ID" value="NZ_JAWHTF010000001.1"/>
</dbReference>
<evidence type="ECO:0000256" key="3">
    <source>
        <dbReference type="SAM" id="Phobius"/>
    </source>
</evidence>
<evidence type="ECO:0000256" key="1">
    <source>
        <dbReference type="SAM" id="Coils"/>
    </source>
</evidence>
<comment type="caution">
    <text evidence="4">The sequence shown here is derived from an EMBL/GenBank/DDBJ whole genome shotgun (WGS) entry which is preliminary data.</text>
</comment>
<feature type="compositionally biased region" description="Basic and acidic residues" evidence="2">
    <location>
        <begin position="731"/>
        <end position="746"/>
    </location>
</feature>
<reference evidence="4 5" key="1">
    <citation type="submission" date="2023-10" db="EMBL/GenBank/DDBJ databases">
        <title>Marimonas sp. nov. isolated from tidal mud flat.</title>
        <authorList>
            <person name="Jaincy N.J."/>
            <person name="Srinivasan S."/>
            <person name="Lee S.-S."/>
        </authorList>
    </citation>
    <scope>NUCLEOTIDE SEQUENCE [LARGE SCALE GENOMIC DNA]</scope>
    <source>
        <strain evidence="4 5">MJ-SS3</strain>
    </source>
</reference>
<feature type="region of interest" description="Disordered" evidence="2">
    <location>
        <begin position="658"/>
        <end position="684"/>
    </location>
</feature>
<feature type="region of interest" description="Disordered" evidence="2">
    <location>
        <begin position="697"/>
        <end position="761"/>
    </location>
</feature>
<keyword evidence="5" id="KW-1185">Reference proteome</keyword>
<organism evidence="4 5">
    <name type="scientific">Gilvirhabdus luticola</name>
    <dbReference type="NCBI Taxonomy" id="3079858"/>
    <lineage>
        <taxon>Bacteria</taxon>
        <taxon>Pseudomonadati</taxon>
        <taxon>Bacteroidota</taxon>
        <taxon>Flavobacteriia</taxon>
        <taxon>Flavobacteriales</taxon>
        <taxon>Flavobacteriaceae</taxon>
        <taxon>Gilvirhabdus</taxon>
    </lineage>
</organism>
<evidence type="ECO:0000256" key="2">
    <source>
        <dbReference type="SAM" id="MobiDB-lite"/>
    </source>
</evidence>
<keyword evidence="3" id="KW-0472">Membrane</keyword>
<name>A0ABU3U2W9_9FLAO</name>